<dbReference type="PROSITE" id="PS51352">
    <property type="entry name" value="THIOREDOXIN_2"/>
    <property type="match status" value="1"/>
</dbReference>
<dbReference type="InterPro" id="IPR000866">
    <property type="entry name" value="AhpC/TSA"/>
</dbReference>
<dbReference type="PANTHER" id="PTHR42852:SF17">
    <property type="entry name" value="THIOREDOXIN-LIKE PROTEIN HI_1115"/>
    <property type="match status" value="1"/>
</dbReference>
<accession>A0A2P8HWF5</accession>
<dbReference type="Proteomes" id="UP000242310">
    <property type="component" value="Unassembled WGS sequence"/>
</dbReference>
<dbReference type="GO" id="GO:0016209">
    <property type="term" value="F:antioxidant activity"/>
    <property type="evidence" value="ECO:0007669"/>
    <property type="project" value="InterPro"/>
</dbReference>
<dbReference type="AlphaFoldDB" id="A0A2P8HWF5"/>
<dbReference type="InterPro" id="IPR013766">
    <property type="entry name" value="Thioredoxin_domain"/>
</dbReference>
<dbReference type="InterPro" id="IPR050553">
    <property type="entry name" value="Thioredoxin_ResA/DsbE_sf"/>
</dbReference>
<evidence type="ECO:0000256" key="1">
    <source>
        <dbReference type="ARBA" id="ARBA00023157"/>
    </source>
</evidence>
<comment type="caution">
    <text evidence="3">The sequence shown here is derived from an EMBL/GenBank/DDBJ whole genome shotgun (WGS) entry which is preliminary data.</text>
</comment>
<dbReference type="SUPFAM" id="SSF52833">
    <property type="entry name" value="Thioredoxin-like"/>
    <property type="match status" value="1"/>
</dbReference>
<protein>
    <submittedName>
        <fullName evidence="3">Peroxiredoxin</fullName>
    </submittedName>
</protein>
<evidence type="ECO:0000313" key="3">
    <source>
        <dbReference type="EMBL" id="PSL50556.1"/>
    </source>
</evidence>
<dbReference type="Gene3D" id="3.40.30.10">
    <property type="entry name" value="Glutaredoxin"/>
    <property type="match status" value="1"/>
</dbReference>
<keyword evidence="1" id="KW-1015">Disulfide bond</keyword>
<sequence length="141" mass="16030">MQAPEFSLYNIKTMTEEKLSNFTGSPVVLTFFASWCPDAQADLNKKKALFEQMNHSDLTFVAINVTGREREEGDGKRYAENESIPFTVLLDEGTKTYDAYRAMGVPTTVLIKRNGEILNTYHDKSSFYHILQGIHELIEEA</sequence>
<feature type="domain" description="Thioredoxin" evidence="2">
    <location>
        <begin position="1"/>
        <end position="139"/>
    </location>
</feature>
<evidence type="ECO:0000313" key="4">
    <source>
        <dbReference type="Proteomes" id="UP000242310"/>
    </source>
</evidence>
<reference evidence="3 4" key="1">
    <citation type="submission" date="2018-03" db="EMBL/GenBank/DDBJ databases">
        <title>Genomic Encyclopedia of Type Strains, Phase III (KMG-III): the genomes of soil and plant-associated and newly described type strains.</title>
        <authorList>
            <person name="Whitman W."/>
        </authorList>
    </citation>
    <scope>NUCLEOTIDE SEQUENCE [LARGE SCALE GENOMIC DNA]</scope>
    <source>
        <strain evidence="3 4">CGMCC 1.07653</strain>
    </source>
</reference>
<dbReference type="PANTHER" id="PTHR42852">
    <property type="entry name" value="THIOL:DISULFIDE INTERCHANGE PROTEIN DSBE"/>
    <property type="match status" value="1"/>
</dbReference>
<dbReference type="CDD" id="cd02966">
    <property type="entry name" value="TlpA_like_family"/>
    <property type="match status" value="1"/>
</dbReference>
<dbReference type="Pfam" id="PF00578">
    <property type="entry name" value="AhpC-TSA"/>
    <property type="match status" value="1"/>
</dbReference>
<evidence type="ECO:0000259" key="2">
    <source>
        <dbReference type="PROSITE" id="PS51352"/>
    </source>
</evidence>
<organism evidence="3 4">
    <name type="scientific">Salsuginibacillus halophilus</name>
    <dbReference type="NCBI Taxonomy" id="517424"/>
    <lineage>
        <taxon>Bacteria</taxon>
        <taxon>Bacillati</taxon>
        <taxon>Bacillota</taxon>
        <taxon>Bacilli</taxon>
        <taxon>Bacillales</taxon>
        <taxon>Bacillaceae</taxon>
        <taxon>Salsuginibacillus</taxon>
    </lineage>
</organism>
<keyword evidence="4" id="KW-1185">Reference proteome</keyword>
<gene>
    <name evidence="3" type="ORF">B0H94_103168</name>
</gene>
<dbReference type="EMBL" id="PYAV01000003">
    <property type="protein sequence ID" value="PSL50556.1"/>
    <property type="molecule type" value="Genomic_DNA"/>
</dbReference>
<proteinExistence type="predicted"/>
<name>A0A2P8HWF5_9BACI</name>
<dbReference type="GO" id="GO:0016491">
    <property type="term" value="F:oxidoreductase activity"/>
    <property type="evidence" value="ECO:0007669"/>
    <property type="project" value="InterPro"/>
</dbReference>
<dbReference type="RefSeq" id="WP_181315239.1">
    <property type="nucleotide sequence ID" value="NZ_PYAV01000003.1"/>
</dbReference>
<dbReference type="InterPro" id="IPR036249">
    <property type="entry name" value="Thioredoxin-like_sf"/>
</dbReference>